<feature type="region of interest" description="Disordered" evidence="5">
    <location>
        <begin position="614"/>
        <end position="636"/>
    </location>
</feature>
<dbReference type="InterPro" id="IPR050168">
    <property type="entry name" value="AAA_ATPase_domain"/>
</dbReference>
<name>A0A5M3WGF9_9ACTN</name>
<dbReference type="GO" id="GO:0005524">
    <property type="term" value="F:ATP binding"/>
    <property type="evidence" value="ECO:0007669"/>
    <property type="project" value="UniProtKB-KW"/>
</dbReference>
<dbReference type="InterPro" id="IPR003593">
    <property type="entry name" value="AAA+_ATPase"/>
</dbReference>
<dbReference type="Gene3D" id="1.10.8.60">
    <property type="match status" value="1"/>
</dbReference>
<dbReference type="AlphaFoldDB" id="A0A5M3WGF9"/>
<dbReference type="FunFam" id="3.40.50.300:FF:001025">
    <property type="entry name" value="ATPase family, AAA domain-containing 2B"/>
    <property type="match status" value="1"/>
</dbReference>
<dbReference type="Pfam" id="PF00004">
    <property type="entry name" value="AAA"/>
    <property type="match status" value="1"/>
</dbReference>
<reference evidence="7 8" key="1">
    <citation type="submission" date="2019-10" db="EMBL/GenBank/DDBJ databases">
        <title>Whole genome shotgun sequence of Acrocarpospora macrocephala NBRC 16266.</title>
        <authorList>
            <person name="Ichikawa N."/>
            <person name="Kimura A."/>
            <person name="Kitahashi Y."/>
            <person name="Komaki H."/>
            <person name="Oguchi A."/>
        </authorList>
    </citation>
    <scope>NUCLEOTIDE SEQUENCE [LARGE SCALE GENOMIC DNA]</scope>
    <source>
        <strain evidence="7 8">NBRC 16266</strain>
    </source>
</reference>
<dbReference type="Gene3D" id="3.40.50.300">
    <property type="entry name" value="P-loop containing nucleotide triphosphate hydrolases"/>
    <property type="match status" value="1"/>
</dbReference>
<dbReference type="Proteomes" id="UP000331127">
    <property type="component" value="Unassembled WGS sequence"/>
</dbReference>
<evidence type="ECO:0000256" key="4">
    <source>
        <dbReference type="RuleBase" id="RU003651"/>
    </source>
</evidence>
<evidence type="ECO:0000256" key="3">
    <source>
        <dbReference type="ARBA" id="ARBA00023054"/>
    </source>
</evidence>
<comment type="similarity">
    <text evidence="4">Belongs to the AAA ATPase family.</text>
</comment>
<sequence>MMAPRPHFRFVSADPQRFDDLVIMHSDDWTLGQLLAEVPAFLLEPDFDPAHLDVGLRSLKLTVTGDPGGRPLYLPPGVALTSLTPAEPPPAELIVETAPAPLREFADEGHPEHLSERAAVLIAHQVEIDRAGAYLKRGFSVLIQCEKLLVEHLIDEIVHQSDRARTVIKAETDTDSTLGLPPAGRRSAQLAALEKEVNDADEERIVVVPHLDLLAGGSNTAISSEARELTDVLYENSTRVLLAFTDPSLVLPEVLADRFAVRLSLDVLPREVATASGRRVPVGQALVRREEAELFRDFNPIALYKNIAGMNAVRLRHGLRFAYHEHHQRPDPTFADLLQELALFKAHTSNSFEVPNVPFRKIGGYQPVKDELNRALSIISGAAAGLADLPEEVRQDLVPRGFIFHGPPGTGKTLFAKAVASELDATILVVSGPEVTDMYVGESERKVRELFAEARRNAPSVLVFDEFDSIAAKRTGRDDGGSRAGNAVVAQLLTELDGFRPEVPVLIIGTTNRIDIIDDALLRPSRFRAIKIDLPDEEARAAIARVHAGTFLREQPDDELFAAIARATEGMNGDEIRSIFRDARADELIGGPDARPDARRLGELIGALRRAAQQREIDQRRPAGRPAEAASYLPLTPRHRPILAELTVPTSREDE</sequence>
<evidence type="ECO:0000259" key="6">
    <source>
        <dbReference type="SMART" id="SM00382"/>
    </source>
</evidence>
<proteinExistence type="inferred from homology"/>
<evidence type="ECO:0000256" key="1">
    <source>
        <dbReference type="ARBA" id="ARBA00022741"/>
    </source>
</evidence>
<dbReference type="PANTHER" id="PTHR23077">
    <property type="entry name" value="AAA-FAMILY ATPASE"/>
    <property type="match status" value="1"/>
</dbReference>
<keyword evidence="1 4" id="KW-0547">Nucleotide-binding</keyword>
<dbReference type="PANTHER" id="PTHR23077:SF198">
    <property type="entry name" value="ATP-DEPENDENT ZINC METALLOPROTEASE FTSH"/>
    <property type="match status" value="1"/>
</dbReference>
<dbReference type="SMART" id="SM00382">
    <property type="entry name" value="AAA"/>
    <property type="match status" value="1"/>
</dbReference>
<evidence type="ECO:0000313" key="8">
    <source>
        <dbReference type="Proteomes" id="UP000331127"/>
    </source>
</evidence>
<organism evidence="7 8">
    <name type="scientific">Acrocarpospora macrocephala</name>
    <dbReference type="NCBI Taxonomy" id="150177"/>
    <lineage>
        <taxon>Bacteria</taxon>
        <taxon>Bacillati</taxon>
        <taxon>Actinomycetota</taxon>
        <taxon>Actinomycetes</taxon>
        <taxon>Streptosporangiales</taxon>
        <taxon>Streptosporangiaceae</taxon>
        <taxon>Acrocarpospora</taxon>
    </lineage>
</organism>
<keyword evidence="8" id="KW-1185">Reference proteome</keyword>
<keyword evidence="3" id="KW-0175">Coiled coil</keyword>
<accession>A0A5M3WGF9</accession>
<dbReference type="SUPFAM" id="SSF52540">
    <property type="entry name" value="P-loop containing nucleoside triphosphate hydrolases"/>
    <property type="match status" value="1"/>
</dbReference>
<evidence type="ECO:0000256" key="2">
    <source>
        <dbReference type="ARBA" id="ARBA00022840"/>
    </source>
</evidence>
<dbReference type="InterPro" id="IPR027417">
    <property type="entry name" value="P-loop_NTPase"/>
</dbReference>
<dbReference type="EMBL" id="BLAE01000008">
    <property type="protein sequence ID" value="GES08024.1"/>
    <property type="molecule type" value="Genomic_DNA"/>
</dbReference>
<dbReference type="PROSITE" id="PS00674">
    <property type="entry name" value="AAA"/>
    <property type="match status" value="1"/>
</dbReference>
<gene>
    <name evidence="7" type="ORF">Amac_016190</name>
</gene>
<evidence type="ECO:0000313" key="7">
    <source>
        <dbReference type="EMBL" id="GES08024.1"/>
    </source>
</evidence>
<dbReference type="InterPro" id="IPR003959">
    <property type="entry name" value="ATPase_AAA_core"/>
</dbReference>
<protein>
    <recommendedName>
        <fullName evidence="6">AAA+ ATPase domain-containing protein</fullName>
    </recommendedName>
</protein>
<evidence type="ECO:0000256" key="5">
    <source>
        <dbReference type="SAM" id="MobiDB-lite"/>
    </source>
</evidence>
<comment type="caution">
    <text evidence="7">The sequence shown here is derived from an EMBL/GenBank/DDBJ whole genome shotgun (WGS) entry which is preliminary data.</text>
</comment>
<dbReference type="GO" id="GO:0016887">
    <property type="term" value="F:ATP hydrolysis activity"/>
    <property type="evidence" value="ECO:0007669"/>
    <property type="project" value="InterPro"/>
</dbReference>
<dbReference type="InterPro" id="IPR003960">
    <property type="entry name" value="ATPase_AAA_CS"/>
</dbReference>
<dbReference type="RefSeq" id="WP_218040934.1">
    <property type="nucleotide sequence ID" value="NZ_BAAAHL010000012.1"/>
</dbReference>
<keyword evidence="2 4" id="KW-0067">ATP-binding</keyword>
<feature type="domain" description="AAA+ ATPase" evidence="6">
    <location>
        <begin position="398"/>
        <end position="536"/>
    </location>
</feature>